<dbReference type="Proteomes" id="UP000001937">
    <property type="component" value="Chromosome"/>
</dbReference>
<dbReference type="AlphaFoldDB" id="Q2JAI4"/>
<gene>
    <name evidence="1" type="ordered locus">Francci3_2340</name>
</gene>
<dbReference type="PhylomeDB" id="Q2JAI4"/>
<dbReference type="InterPro" id="IPR010662">
    <property type="entry name" value="RBBP9/YdeN"/>
</dbReference>
<reference evidence="1 2" key="1">
    <citation type="journal article" date="2007" name="Genome Res.">
        <title>Genome characteristics of facultatively symbiotic Frankia sp. strains reflect host range and host plant biogeography.</title>
        <authorList>
            <person name="Normand P."/>
            <person name="Lapierre P."/>
            <person name="Tisa L.S."/>
            <person name="Gogarten J.P."/>
            <person name="Alloisio N."/>
            <person name="Bagnarol E."/>
            <person name="Bassi C.A."/>
            <person name="Berry A.M."/>
            <person name="Bickhart D.M."/>
            <person name="Choisne N."/>
            <person name="Couloux A."/>
            <person name="Cournoyer B."/>
            <person name="Cruveiller S."/>
            <person name="Daubin V."/>
            <person name="Demange N."/>
            <person name="Francino M.P."/>
            <person name="Goltsman E."/>
            <person name="Huang Y."/>
            <person name="Kopp O.R."/>
            <person name="Labarre L."/>
            <person name="Lapidus A."/>
            <person name="Lavire C."/>
            <person name="Marechal J."/>
            <person name="Martinez M."/>
            <person name="Mastronunzio J.E."/>
            <person name="Mullin B.C."/>
            <person name="Niemann J."/>
            <person name="Pujic P."/>
            <person name="Rawnsley T."/>
            <person name="Rouy Z."/>
            <person name="Schenowitz C."/>
            <person name="Sellstedt A."/>
            <person name="Tavares F."/>
            <person name="Tomkins J.P."/>
            <person name="Vallenet D."/>
            <person name="Valverde C."/>
            <person name="Wall L.G."/>
            <person name="Wang Y."/>
            <person name="Medigue C."/>
            <person name="Benson D.R."/>
        </authorList>
    </citation>
    <scope>NUCLEOTIDE SEQUENCE [LARGE SCALE GENOMIC DNA]</scope>
    <source>
        <strain evidence="2">DSM 45818 / CECT 9043 / CcI3</strain>
    </source>
</reference>
<dbReference type="ESTHER" id="frasc-q2jai4">
    <property type="family name" value="Hydrolase_RBBP9_YdeN"/>
</dbReference>
<accession>Q2JAI4</accession>
<dbReference type="HOGENOM" id="CLU_088863_2_2_11"/>
<dbReference type="InterPro" id="IPR029058">
    <property type="entry name" value="AB_hydrolase_fold"/>
</dbReference>
<sequence length="186" mass="19724">MEPAGGGEPAVTYVFIAGIGNSGPEHWQYMWYKRAGNGVWVDHESWDNPVRDAWVKDLDDVLTAIDGPKILIAHSLGCTLVTEWACEHADDAITGAFLVAVPDVGGPRFPTGAVGFGTPRHDPLPFPTVIVASENDPYGSLAHSVAAAGRLGARLVNVGSRGHLNADSGLADWPAGWSVFRDHFAG</sequence>
<name>Q2JAI4_FRACC</name>
<dbReference type="SUPFAM" id="SSF53474">
    <property type="entry name" value="alpha/beta-Hydrolases"/>
    <property type="match status" value="1"/>
</dbReference>
<dbReference type="KEGG" id="fra:Francci3_2340"/>
<dbReference type="GO" id="GO:0016787">
    <property type="term" value="F:hydrolase activity"/>
    <property type="evidence" value="ECO:0007669"/>
    <property type="project" value="InterPro"/>
</dbReference>
<dbReference type="STRING" id="106370.Francci3_2340"/>
<dbReference type="eggNOG" id="COG3545">
    <property type="taxonomic scope" value="Bacteria"/>
</dbReference>
<dbReference type="Gene3D" id="3.40.50.1820">
    <property type="entry name" value="alpha/beta hydrolase"/>
    <property type="match status" value="1"/>
</dbReference>
<proteinExistence type="predicted"/>
<evidence type="ECO:0000313" key="2">
    <source>
        <dbReference type="Proteomes" id="UP000001937"/>
    </source>
</evidence>
<evidence type="ECO:0000313" key="1">
    <source>
        <dbReference type="EMBL" id="ABD11708.1"/>
    </source>
</evidence>
<dbReference type="EMBL" id="CP000249">
    <property type="protein sequence ID" value="ABD11708.1"/>
    <property type="molecule type" value="Genomic_DNA"/>
</dbReference>
<dbReference type="Pfam" id="PF06821">
    <property type="entry name" value="Ser_hydrolase"/>
    <property type="match status" value="1"/>
</dbReference>
<keyword evidence="2" id="KW-1185">Reference proteome</keyword>
<organism evidence="1 2">
    <name type="scientific">Frankia casuarinae (strain DSM 45818 / CECT 9043 / HFP020203 / CcI3)</name>
    <dbReference type="NCBI Taxonomy" id="106370"/>
    <lineage>
        <taxon>Bacteria</taxon>
        <taxon>Bacillati</taxon>
        <taxon>Actinomycetota</taxon>
        <taxon>Actinomycetes</taxon>
        <taxon>Frankiales</taxon>
        <taxon>Frankiaceae</taxon>
        <taxon>Frankia</taxon>
    </lineage>
</organism>
<evidence type="ECO:0008006" key="3">
    <source>
        <dbReference type="Google" id="ProtNLM"/>
    </source>
</evidence>
<protein>
    <recommendedName>
        <fullName evidence="3">Alpha/beta hydrolase</fullName>
    </recommendedName>
</protein>